<evidence type="ECO:0000256" key="1">
    <source>
        <dbReference type="ARBA" id="ARBA00011961"/>
    </source>
</evidence>
<evidence type="ECO:0000256" key="2">
    <source>
        <dbReference type="ARBA" id="ARBA00048655"/>
    </source>
</evidence>
<dbReference type="Pfam" id="PF03881">
    <property type="entry name" value="Fructosamin_kin"/>
    <property type="match status" value="1"/>
</dbReference>
<name>A0A8E5MF67_USTVR</name>
<reference evidence="4" key="1">
    <citation type="submission" date="2020-03" db="EMBL/GenBank/DDBJ databases">
        <title>A mixture of massive structural variations and highly conserved coding sequences in Ustilaginoidea virens genome.</title>
        <authorList>
            <person name="Zhang K."/>
            <person name="Zhao Z."/>
            <person name="Zhang Z."/>
            <person name="Li Y."/>
            <person name="Hsiang T."/>
            <person name="Sun W."/>
        </authorList>
    </citation>
    <scope>NUCLEOTIDE SEQUENCE</scope>
    <source>
        <strain evidence="4">UV-8b</strain>
    </source>
</reference>
<keyword evidence="5" id="KW-1185">Reference proteome</keyword>
<dbReference type="FunFam" id="3.90.1200.10:FF:000018">
    <property type="entry name" value="Fructosamine-3-kinase, putative"/>
    <property type="match status" value="1"/>
</dbReference>
<dbReference type="PIRSF" id="PIRSF006221">
    <property type="entry name" value="Ketosamine-3-kinase"/>
    <property type="match status" value="1"/>
</dbReference>
<gene>
    <name evidence="4" type="ORF">UV8b_01363</name>
</gene>
<dbReference type="GeneID" id="66062141"/>
<dbReference type="SUPFAM" id="SSF56112">
    <property type="entry name" value="Protein kinase-like (PK-like)"/>
    <property type="match status" value="1"/>
</dbReference>
<dbReference type="RefSeq" id="XP_042994795.1">
    <property type="nucleotide sequence ID" value="XM_043138861.1"/>
</dbReference>
<organism evidence="4 5">
    <name type="scientific">Ustilaginoidea virens</name>
    <name type="common">Rice false smut fungus</name>
    <name type="synonym">Villosiclava virens</name>
    <dbReference type="NCBI Taxonomy" id="1159556"/>
    <lineage>
        <taxon>Eukaryota</taxon>
        <taxon>Fungi</taxon>
        <taxon>Dikarya</taxon>
        <taxon>Ascomycota</taxon>
        <taxon>Pezizomycotina</taxon>
        <taxon>Sordariomycetes</taxon>
        <taxon>Hypocreomycetidae</taxon>
        <taxon>Hypocreales</taxon>
        <taxon>Clavicipitaceae</taxon>
        <taxon>Ustilaginoidea</taxon>
    </lineage>
</organism>
<evidence type="ECO:0000313" key="4">
    <source>
        <dbReference type="EMBL" id="QUC17122.1"/>
    </source>
</evidence>
<dbReference type="GO" id="GO:0102193">
    <property type="term" value="F:protein-ribulosamine 3-kinase activity"/>
    <property type="evidence" value="ECO:0007669"/>
    <property type="project" value="UniProtKB-EC"/>
</dbReference>
<evidence type="ECO:0000313" key="5">
    <source>
        <dbReference type="Proteomes" id="UP000027002"/>
    </source>
</evidence>
<dbReference type="EMBL" id="CP072753">
    <property type="protein sequence ID" value="QUC17122.1"/>
    <property type="molecule type" value="Genomic_DNA"/>
</dbReference>
<dbReference type="EC" id="2.7.1.172" evidence="1"/>
<dbReference type="AlphaFoldDB" id="A0A8E5MF67"/>
<accession>A0A8E5MF67</accession>
<dbReference type="InterPro" id="IPR011009">
    <property type="entry name" value="Kinase-like_dom_sf"/>
</dbReference>
<protein>
    <recommendedName>
        <fullName evidence="1">protein-ribulosamine 3-kinase</fullName>
        <ecNumber evidence="1">2.7.1.172</ecNumber>
    </recommendedName>
</protein>
<dbReference type="Proteomes" id="UP000027002">
    <property type="component" value="Chromosome 1"/>
</dbReference>
<comment type="catalytic activity">
    <reaction evidence="2">
        <text>N(6)-D-ribulosyl-L-lysyl-[protein] + ATP = N(6)-(3-O-phospho-D-ribulosyl)-L-lysyl-[protein] + ADP + H(+)</text>
        <dbReference type="Rhea" id="RHEA:48432"/>
        <dbReference type="Rhea" id="RHEA-COMP:12103"/>
        <dbReference type="Rhea" id="RHEA-COMP:12104"/>
        <dbReference type="ChEBI" id="CHEBI:15378"/>
        <dbReference type="ChEBI" id="CHEBI:30616"/>
        <dbReference type="ChEBI" id="CHEBI:90418"/>
        <dbReference type="ChEBI" id="CHEBI:90420"/>
        <dbReference type="ChEBI" id="CHEBI:456216"/>
        <dbReference type="EC" id="2.7.1.172"/>
    </reaction>
    <physiologicalReaction direction="left-to-right" evidence="2">
        <dbReference type="Rhea" id="RHEA:48433"/>
    </physiologicalReaction>
</comment>
<evidence type="ECO:0000256" key="3">
    <source>
        <dbReference type="PIRNR" id="PIRNR006221"/>
    </source>
</evidence>
<dbReference type="PANTHER" id="PTHR12149">
    <property type="entry name" value="FRUCTOSAMINE 3 KINASE-RELATED PROTEIN"/>
    <property type="match status" value="1"/>
</dbReference>
<sequence>MSPSIDVEMLKALGLQDQDARISSHASSQFSSTFKLTTTTDGEPRNYFVKIGTGKDAAVMFKGEYASLQAIHDVVPNFCPKPHAHGSLSTGDKHFLMTDFLDLDSTAPGGSGLSLAAKLAKLHSTPAPPPKHGDTPMFGFPVSTACGRTIQDNSWTLSWADFYANYRLRAILNECIKNKGDDAELTESVEATAGRVVPRLIGDGTVKGITPVVVHGDLWSGNHSRARISGEHGSEEVVYDPSAVYGHSEYELGIMRMFGGFGPRFWEEYEERVPKAEPREEWDDRVSLYELYHHLNHYAMFGGVYRGWAMSLMARLIAKYGTQQAVS</sequence>
<dbReference type="PANTHER" id="PTHR12149:SF8">
    <property type="entry name" value="PROTEIN-RIBULOSAMINE 3-KINASE"/>
    <property type="match status" value="1"/>
</dbReference>
<proteinExistence type="inferred from homology"/>
<keyword evidence="3" id="KW-0418">Kinase</keyword>
<keyword evidence="3" id="KW-0808">Transferase</keyword>
<dbReference type="KEGG" id="uvi:66062141"/>
<dbReference type="OrthoDB" id="5772781at2759"/>
<dbReference type="InterPro" id="IPR016477">
    <property type="entry name" value="Fructo-/Ketosamine-3-kinase"/>
</dbReference>
<dbReference type="GO" id="GO:0016301">
    <property type="term" value="F:kinase activity"/>
    <property type="evidence" value="ECO:0007669"/>
    <property type="project" value="UniProtKB-UniRule"/>
</dbReference>
<comment type="similarity">
    <text evidence="3">Belongs to the fructosamine kinase family.</text>
</comment>
<dbReference type="Gene3D" id="3.90.1200.10">
    <property type="match status" value="1"/>
</dbReference>